<dbReference type="Pfam" id="PF10604">
    <property type="entry name" value="Polyketide_cyc2"/>
    <property type="match status" value="1"/>
</dbReference>
<dbReference type="Proteomes" id="UP001146505">
    <property type="component" value="Unassembled WGS sequence"/>
</dbReference>
<proteinExistence type="predicted"/>
<protein>
    <submittedName>
        <fullName evidence="2">SRPBCC family protein</fullName>
    </submittedName>
</protein>
<dbReference type="InterPro" id="IPR023393">
    <property type="entry name" value="START-like_dom_sf"/>
</dbReference>
<reference evidence="2" key="1">
    <citation type="submission" date="2022-02" db="EMBL/GenBank/DDBJ databases">
        <title>Corynebacterium sp. from urogenital microbiome.</title>
        <authorList>
            <person name="Cappelli E.A."/>
            <person name="Ribeiro T.G."/>
            <person name="Peixe L."/>
        </authorList>
    </citation>
    <scope>NUCLEOTIDE SEQUENCE</scope>
    <source>
        <strain evidence="2">C9Ua_112</strain>
    </source>
</reference>
<feature type="region of interest" description="Disordered" evidence="1">
    <location>
        <begin position="47"/>
        <end position="68"/>
    </location>
</feature>
<accession>A0A9X3M7B4</accession>
<dbReference type="RefSeq" id="WP_034966194.1">
    <property type="nucleotide sequence ID" value="NZ_JAKMUV010000005.1"/>
</dbReference>
<dbReference type="Gene3D" id="3.30.530.20">
    <property type="match status" value="1"/>
</dbReference>
<dbReference type="EMBL" id="JAKMUV010000005">
    <property type="protein sequence ID" value="MCZ9305086.1"/>
    <property type="molecule type" value="Genomic_DNA"/>
</dbReference>
<keyword evidence="3" id="KW-1185">Reference proteome</keyword>
<gene>
    <name evidence="2" type="ORF">L8U58_06000</name>
</gene>
<sequence length="178" mass="18551">MAAPEISASIDVNAPVSKVWEHVTDLSAMGKRSPQCKKMILLKGRGGSSGSGAGTAGAGAGTAGSGAAPAPGSITINLNRQGFLWWPTWAVVTEVQPGQVFEFKIPLNGSHWRFELTESADGSRTTLTEKRHIPGGNTSLISRALVATALGGEKKFEAGLQEGIEQTIRAIAREAEGL</sequence>
<comment type="caution">
    <text evidence="2">The sequence shown here is derived from an EMBL/GenBank/DDBJ whole genome shotgun (WGS) entry which is preliminary data.</text>
</comment>
<organism evidence="2 3">
    <name type="scientific">Corynebacterium macclintockiae</name>
    <dbReference type="NCBI Taxonomy" id="2913501"/>
    <lineage>
        <taxon>Bacteria</taxon>
        <taxon>Bacillati</taxon>
        <taxon>Actinomycetota</taxon>
        <taxon>Actinomycetes</taxon>
        <taxon>Mycobacteriales</taxon>
        <taxon>Corynebacteriaceae</taxon>
        <taxon>Corynebacterium</taxon>
    </lineage>
</organism>
<evidence type="ECO:0000313" key="3">
    <source>
        <dbReference type="Proteomes" id="UP001146505"/>
    </source>
</evidence>
<dbReference type="GeneID" id="301813095"/>
<dbReference type="InterPro" id="IPR019587">
    <property type="entry name" value="Polyketide_cyclase/dehydratase"/>
</dbReference>
<evidence type="ECO:0000256" key="1">
    <source>
        <dbReference type="SAM" id="MobiDB-lite"/>
    </source>
</evidence>
<evidence type="ECO:0000313" key="2">
    <source>
        <dbReference type="EMBL" id="MCZ9305086.1"/>
    </source>
</evidence>
<feature type="compositionally biased region" description="Gly residues" evidence="1">
    <location>
        <begin position="47"/>
        <end position="64"/>
    </location>
</feature>
<dbReference type="SUPFAM" id="SSF55961">
    <property type="entry name" value="Bet v1-like"/>
    <property type="match status" value="1"/>
</dbReference>
<dbReference type="CDD" id="cd07812">
    <property type="entry name" value="SRPBCC"/>
    <property type="match status" value="1"/>
</dbReference>
<dbReference type="AlphaFoldDB" id="A0A9X3M7B4"/>
<name>A0A9X3M7B4_9CORY</name>